<keyword evidence="2" id="KW-1185">Reference proteome</keyword>
<dbReference type="EMBL" id="NWTN01000001">
    <property type="protein sequence ID" value="PRQ69731.1"/>
    <property type="molecule type" value="Genomic_DNA"/>
</dbReference>
<evidence type="ECO:0000313" key="2">
    <source>
        <dbReference type="Proteomes" id="UP000238163"/>
    </source>
</evidence>
<reference evidence="1 2" key="1">
    <citation type="submission" date="2017-09" db="EMBL/GenBank/DDBJ databases">
        <authorList>
            <person name="Girard L."/>
            <person name="Lami R."/>
            <person name="Suzuki M."/>
            <person name="Baudart J."/>
        </authorList>
    </citation>
    <scope>NUCLEOTIDE SEQUENCE [LARGE SCALE GENOMIC DNA]</scope>
    <source>
        <strain evidence="1 2">17LN0615E</strain>
    </source>
</reference>
<dbReference type="Proteomes" id="UP000238163">
    <property type="component" value="Unassembled WGS sequence"/>
</dbReference>
<gene>
    <name evidence="1" type="ORF">COR51_02945</name>
</gene>
<comment type="caution">
    <text evidence="1">The sequence shown here is derived from an EMBL/GenBank/DDBJ whole genome shotgun (WGS) entry which is preliminary data.</text>
</comment>
<proteinExistence type="predicted"/>
<evidence type="ECO:0000313" key="1">
    <source>
        <dbReference type="EMBL" id="PRQ69731.1"/>
    </source>
</evidence>
<name>A0ABX5DMD5_9VIBR</name>
<accession>A0ABX5DMD5</accession>
<evidence type="ECO:0008006" key="3">
    <source>
        <dbReference type="Google" id="ProtNLM"/>
    </source>
</evidence>
<protein>
    <recommendedName>
        <fullName evidence="3">Outer membrane protein beta-barrel domain-containing protein</fullName>
    </recommendedName>
</protein>
<sequence>MVSASFVNVAPVFAEDKHHEDPTQIVTRVGIGYTDSITLSGSIGLDDARMVSARINQDNEWRIGGSWLFDAGIVNFNFNRTDYDHSSYRNGYSIGTFVPLSYFDMTPGGWMLFPMAGYSFNEGEIAIPQGEEIVMMRNKSHGAYLGMFGLRPLGDSRWSLMGFAGGAVGSNSYSSYWAGAGLSYKFTEQLSSRLHATLSEDDFGKNNQFGFSVTYQL</sequence>
<reference evidence="1 2" key="2">
    <citation type="submission" date="2018-03" db="EMBL/GenBank/DDBJ databases">
        <title>Genetic Diversity and Phenotypic Plasticity of AHL Mediated Quorum Sensing in Environmental Strains of Vibrio mediterranei.</title>
        <authorList>
            <person name="Lantoine F."/>
            <person name="Vouve F."/>
        </authorList>
    </citation>
    <scope>NUCLEOTIDE SEQUENCE [LARGE SCALE GENOMIC DNA]</scope>
    <source>
        <strain evidence="1 2">17LN0615E</strain>
    </source>
</reference>
<organism evidence="1 2">
    <name type="scientific">Vibrio mediterranei</name>
    <dbReference type="NCBI Taxonomy" id="689"/>
    <lineage>
        <taxon>Bacteria</taxon>
        <taxon>Pseudomonadati</taxon>
        <taxon>Pseudomonadota</taxon>
        <taxon>Gammaproteobacteria</taxon>
        <taxon>Vibrionales</taxon>
        <taxon>Vibrionaceae</taxon>
        <taxon>Vibrio</taxon>
    </lineage>
</organism>
<dbReference type="RefSeq" id="WP_096441831.1">
    <property type="nucleotide sequence ID" value="NZ_NWTN01000001.1"/>
</dbReference>